<sequence>MEISAEEKVGEDKVGAEVKVDAKVKVNAEENAAKVQVSAEVKVNAEVKIDAKVKIGSKEGNTSGIKSSEESNDSLWTPQVGQLFESLEAFENLLHLWAHKEGFQLQWMQSRLEENFGQCPQ</sequence>
<dbReference type="EMBL" id="JAAAUY010001321">
    <property type="protein sequence ID" value="KAF9323269.1"/>
    <property type="molecule type" value="Genomic_DNA"/>
</dbReference>
<gene>
    <name evidence="1" type="ORF">BG006_001621</name>
</gene>
<name>A0A9P5SAN9_9FUNG</name>
<dbReference type="AlphaFoldDB" id="A0A9P5SAN9"/>
<dbReference type="Proteomes" id="UP000696485">
    <property type="component" value="Unassembled WGS sequence"/>
</dbReference>
<evidence type="ECO:0000313" key="1">
    <source>
        <dbReference type="EMBL" id="KAF9323269.1"/>
    </source>
</evidence>
<proteinExistence type="predicted"/>
<reference evidence="1" key="1">
    <citation type="journal article" date="2020" name="Fungal Divers.">
        <title>Resolving the Mortierellaceae phylogeny through synthesis of multi-gene phylogenetics and phylogenomics.</title>
        <authorList>
            <person name="Vandepol N."/>
            <person name="Liber J."/>
            <person name="Desiro A."/>
            <person name="Na H."/>
            <person name="Kennedy M."/>
            <person name="Barry K."/>
            <person name="Grigoriev I.V."/>
            <person name="Miller A.N."/>
            <person name="O'Donnell K."/>
            <person name="Stajich J.E."/>
            <person name="Bonito G."/>
        </authorList>
    </citation>
    <scope>NUCLEOTIDE SEQUENCE</scope>
    <source>
        <strain evidence="1">NVP1</strain>
    </source>
</reference>
<accession>A0A9P5SAN9</accession>
<comment type="caution">
    <text evidence="1">The sequence shown here is derived from an EMBL/GenBank/DDBJ whole genome shotgun (WGS) entry which is preliminary data.</text>
</comment>
<feature type="non-terminal residue" evidence="1">
    <location>
        <position position="121"/>
    </location>
</feature>
<keyword evidence="2" id="KW-1185">Reference proteome</keyword>
<evidence type="ECO:0000313" key="2">
    <source>
        <dbReference type="Proteomes" id="UP000696485"/>
    </source>
</evidence>
<organism evidence="1 2">
    <name type="scientific">Podila minutissima</name>
    <dbReference type="NCBI Taxonomy" id="64525"/>
    <lineage>
        <taxon>Eukaryota</taxon>
        <taxon>Fungi</taxon>
        <taxon>Fungi incertae sedis</taxon>
        <taxon>Mucoromycota</taxon>
        <taxon>Mortierellomycotina</taxon>
        <taxon>Mortierellomycetes</taxon>
        <taxon>Mortierellales</taxon>
        <taxon>Mortierellaceae</taxon>
        <taxon>Podila</taxon>
    </lineage>
</organism>
<protein>
    <submittedName>
        <fullName evidence="1">Uncharacterized protein</fullName>
    </submittedName>
</protein>